<dbReference type="OrthoDB" id="255603at2"/>
<gene>
    <name evidence="3" type="ORF">FMM08_03760</name>
</gene>
<evidence type="ECO:0000313" key="3">
    <source>
        <dbReference type="EMBL" id="TXR57378.1"/>
    </source>
</evidence>
<protein>
    <submittedName>
        <fullName evidence="3">Alpha/beta fold hydrolase</fullName>
    </submittedName>
</protein>
<organism evidence="3 4">
    <name type="scientific">Quadrisphaera setariae</name>
    <dbReference type="NCBI Taxonomy" id="2593304"/>
    <lineage>
        <taxon>Bacteria</taxon>
        <taxon>Bacillati</taxon>
        <taxon>Actinomycetota</taxon>
        <taxon>Actinomycetes</taxon>
        <taxon>Kineosporiales</taxon>
        <taxon>Kineosporiaceae</taxon>
        <taxon>Quadrisphaera</taxon>
    </lineage>
</organism>
<dbReference type="InterPro" id="IPR050300">
    <property type="entry name" value="GDXG_lipolytic_enzyme"/>
</dbReference>
<accession>A0A5C8ZJM1</accession>
<name>A0A5C8ZJM1_9ACTN</name>
<keyword evidence="4" id="KW-1185">Reference proteome</keyword>
<dbReference type="SUPFAM" id="SSF53474">
    <property type="entry name" value="alpha/beta-Hydrolases"/>
    <property type="match status" value="1"/>
</dbReference>
<dbReference type="PANTHER" id="PTHR48081">
    <property type="entry name" value="AB HYDROLASE SUPERFAMILY PROTEIN C4A8.06C"/>
    <property type="match status" value="1"/>
</dbReference>
<dbReference type="Gene3D" id="3.40.50.1820">
    <property type="entry name" value="alpha/beta hydrolase"/>
    <property type="match status" value="1"/>
</dbReference>
<evidence type="ECO:0000313" key="4">
    <source>
        <dbReference type="Proteomes" id="UP000321234"/>
    </source>
</evidence>
<dbReference type="InterPro" id="IPR001375">
    <property type="entry name" value="Peptidase_S9_cat"/>
</dbReference>
<dbReference type="Proteomes" id="UP000321234">
    <property type="component" value="Unassembled WGS sequence"/>
</dbReference>
<evidence type="ECO:0000256" key="1">
    <source>
        <dbReference type="ARBA" id="ARBA00022801"/>
    </source>
</evidence>
<sequence>MTVLVRYGDDPQQEVQVWSAAPGERSRGTAVLVHGGYWRTPWAADLMHPLVPAFTEGGWRVAVPEYRRIGSGGGWPATSDDVAAALAALDRQDDDAGSGRGPVVLVGHSAGGHLALVHSGVARAVVALAPVTDLVRGYAEGIGNGAVAELMGTSPEADPAAYRAASPRQRPWPACPVLVVHGTDDARVPVEHSREYAAAASADGAPVELVEPASLDHMALIDPAAPHWPGVHAWLDRTLPRPR</sequence>
<dbReference type="Pfam" id="PF00326">
    <property type="entry name" value="Peptidase_S9"/>
    <property type="match status" value="1"/>
</dbReference>
<keyword evidence="1 3" id="KW-0378">Hydrolase</keyword>
<reference evidence="3 4" key="1">
    <citation type="submission" date="2019-07" db="EMBL/GenBank/DDBJ databases">
        <title>Quadrisphaera sp. strain DD2A genome sequencing and assembly.</title>
        <authorList>
            <person name="Kim I."/>
        </authorList>
    </citation>
    <scope>NUCLEOTIDE SEQUENCE [LARGE SCALE GENOMIC DNA]</scope>
    <source>
        <strain evidence="3 4">DD2A</strain>
    </source>
</reference>
<proteinExistence type="predicted"/>
<dbReference type="EMBL" id="VKAC01000002">
    <property type="protein sequence ID" value="TXR57378.1"/>
    <property type="molecule type" value="Genomic_DNA"/>
</dbReference>
<dbReference type="AlphaFoldDB" id="A0A5C8ZJM1"/>
<comment type="caution">
    <text evidence="3">The sequence shown here is derived from an EMBL/GenBank/DDBJ whole genome shotgun (WGS) entry which is preliminary data.</text>
</comment>
<feature type="domain" description="Peptidase S9 prolyl oligopeptidase catalytic" evidence="2">
    <location>
        <begin position="80"/>
        <end position="219"/>
    </location>
</feature>
<evidence type="ECO:0000259" key="2">
    <source>
        <dbReference type="Pfam" id="PF00326"/>
    </source>
</evidence>
<dbReference type="GO" id="GO:0008236">
    <property type="term" value="F:serine-type peptidase activity"/>
    <property type="evidence" value="ECO:0007669"/>
    <property type="project" value="InterPro"/>
</dbReference>
<dbReference type="InterPro" id="IPR029058">
    <property type="entry name" value="AB_hydrolase_fold"/>
</dbReference>
<dbReference type="GO" id="GO:0006508">
    <property type="term" value="P:proteolysis"/>
    <property type="evidence" value="ECO:0007669"/>
    <property type="project" value="InterPro"/>
</dbReference>
<dbReference type="RefSeq" id="WP_147925019.1">
    <property type="nucleotide sequence ID" value="NZ_VKAC01000002.1"/>
</dbReference>
<dbReference type="PANTHER" id="PTHR48081:SF33">
    <property type="entry name" value="KYNURENINE FORMAMIDASE"/>
    <property type="match status" value="1"/>
</dbReference>